<proteinExistence type="predicted"/>
<evidence type="ECO:0000313" key="2">
    <source>
        <dbReference type="Proteomes" id="UP000789920"/>
    </source>
</evidence>
<dbReference type="EMBL" id="CAJVQC010040306">
    <property type="protein sequence ID" value="CAG8770569.1"/>
    <property type="molecule type" value="Genomic_DNA"/>
</dbReference>
<keyword evidence="2" id="KW-1185">Reference proteome</keyword>
<accession>A0ACA9QZC8</accession>
<comment type="caution">
    <text evidence="1">The sequence shown here is derived from an EMBL/GenBank/DDBJ whole genome shotgun (WGS) entry which is preliminary data.</text>
</comment>
<dbReference type="Proteomes" id="UP000789920">
    <property type="component" value="Unassembled WGS sequence"/>
</dbReference>
<evidence type="ECO:0000313" key="1">
    <source>
        <dbReference type="EMBL" id="CAG8770569.1"/>
    </source>
</evidence>
<gene>
    <name evidence="1" type="ORF">RPERSI_LOCUS16350</name>
</gene>
<organism evidence="1 2">
    <name type="scientific">Racocetra persica</name>
    <dbReference type="NCBI Taxonomy" id="160502"/>
    <lineage>
        <taxon>Eukaryota</taxon>
        <taxon>Fungi</taxon>
        <taxon>Fungi incertae sedis</taxon>
        <taxon>Mucoromycota</taxon>
        <taxon>Glomeromycotina</taxon>
        <taxon>Glomeromycetes</taxon>
        <taxon>Diversisporales</taxon>
        <taxon>Gigasporaceae</taxon>
        <taxon>Racocetra</taxon>
    </lineage>
</organism>
<name>A0ACA9QZC8_9GLOM</name>
<sequence>KLAVVITNISDLDENRFYEIESECIRTITEKTPDKIWKK</sequence>
<protein>
    <submittedName>
        <fullName evidence="1">2124_t:CDS:1</fullName>
    </submittedName>
</protein>
<feature type="non-terminal residue" evidence="1">
    <location>
        <position position="1"/>
    </location>
</feature>
<reference evidence="1" key="1">
    <citation type="submission" date="2021-06" db="EMBL/GenBank/DDBJ databases">
        <authorList>
            <person name="Kallberg Y."/>
            <person name="Tangrot J."/>
            <person name="Rosling A."/>
        </authorList>
    </citation>
    <scope>NUCLEOTIDE SEQUENCE</scope>
    <source>
        <strain evidence="1">MA461A</strain>
    </source>
</reference>